<proteinExistence type="predicted"/>
<reference evidence="3 4" key="1">
    <citation type="submission" date="2020-01" db="EMBL/GenBank/DDBJ databases">
        <authorList>
            <person name="Gupta K D."/>
        </authorList>
    </citation>
    <scope>NUCLEOTIDE SEQUENCE [LARGE SCALE GENOMIC DNA]</scope>
</reference>
<feature type="region of interest" description="Disordered" evidence="1">
    <location>
        <begin position="244"/>
        <end position="280"/>
    </location>
</feature>
<gene>
    <name evidence="3" type="ORF">AAE3_LOCUS11087</name>
</gene>
<feature type="compositionally biased region" description="Basic and acidic residues" evidence="1">
    <location>
        <begin position="47"/>
        <end position="76"/>
    </location>
</feature>
<dbReference type="OrthoDB" id="3205788at2759"/>
<feature type="region of interest" description="Disordered" evidence="1">
    <location>
        <begin position="1"/>
        <end position="105"/>
    </location>
</feature>
<feature type="compositionally biased region" description="Basic residues" evidence="1">
    <location>
        <begin position="1"/>
        <end position="10"/>
    </location>
</feature>
<protein>
    <recommendedName>
        <fullName evidence="2">Retrotransposon gag domain-containing protein</fullName>
    </recommendedName>
</protein>
<keyword evidence="4" id="KW-1185">Reference proteome</keyword>
<feature type="region of interest" description="Disordered" evidence="1">
    <location>
        <begin position="147"/>
        <end position="172"/>
    </location>
</feature>
<dbReference type="EMBL" id="CACVBS010000071">
    <property type="protein sequence ID" value="CAA7268912.1"/>
    <property type="molecule type" value="Genomic_DNA"/>
</dbReference>
<dbReference type="InterPro" id="IPR005162">
    <property type="entry name" value="Retrotrans_gag_dom"/>
</dbReference>
<dbReference type="Pfam" id="PF03732">
    <property type="entry name" value="Retrotrans_gag"/>
    <property type="match status" value="1"/>
</dbReference>
<feature type="compositionally biased region" description="Polar residues" evidence="1">
    <location>
        <begin position="244"/>
        <end position="277"/>
    </location>
</feature>
<evidence type="ECO:0000313" key="3">
    <source>
        <dbReference type="EMBL" id="CAA7268912.1"/>
    </source>
</evidence>
<comment type="caution">
    <text evidence="3">The sequence shown here is derived from an EMBL/GenBank/DDBJ whole genome shotgun (WGS) entry which is preliminary data.</text>
</comment>
<organism evidence="3 4">
    <name type="scientific">Cyclocybe aegerita</name>
    <name type="common">Black poplar mushroom</name>
    <name type="synonym">Agrocybe aegerita</name>
    <dbReference type="NCBI Taxonomy" id="1973307"/>
    <lineage>
        <taxon>Eukaryota</taxon>
        <taxon>Fungi</taxon>
        <taxon>Dikarya</taxon>
        <taxon>Basidiomycota</taxon>
        <taxon>Agaricomycotina</taxon>
        <taxon>Agaricomycetes</taxon>
        <taxon>Agaricomycetidae</taxon>
        <taxon>Agaricales</taxon>
        <taxon>Agaricineae</taxon>
        <taxon>Bolbitiaceae</taxon>
        <taxon>Cyclocybe</taxon>
    </lineage>
</organism>
<dbReference type="AlphaFoldDB" id="A0A8S0X6K9"/>
<evidence type="ECO:0000256" key="1">
    <source>
        <dbReference type="SAM" id="MobiDB-lite"/>
    </source>
</evidence>
<accession>A0A8S0X6K9</accession>
<sequence length="520" mass="58626">MATRITRAKAKGTSSTTENPSSTREPVRSSAPQGLARLEQDSVAIGDEERLGNRVPEERPRGQADQREDNDESRGRNDRRHVSPNRAAAARPVRRSYSSDAVTRYQNNENVSDELRMAIEAVVETRDGVERILRAVRSEKDRRRAIDSNTEEIPRHGPSTASKGKGIDPTNWGNVDIPEDELDIHTQQVMLEDVLENGQEVTHQISEETHEEPAEHQYVDLRAEYQKAKEHTKALREKIKASFQTASAQNNRETPEQPVQANETTPAPTRGISTTPMSRGLERAITKVGQQARTHAARAEALKPANQLPQDSVLGQFFARQGGGGGGNDPFDSDSSDDEDLPRGPHFPPTNRQPPKISGPVVPDIAGKAVSTRTVYRQPNPTEPSKYYGDENIDKYMQFVQDFEQYCKEAGIPEEDQVIKCGHFLGGKARSFYSTMVALNVHEWDLPNFLRELFNWCFPPDFRLKQRKKLENFRQGGMLVSEYAHKLDMLFRIVGASSKRQRIDKLWNGLRDELQSALRR</sequence>
<evidence type="ECO:0000313" key="4">
    <source>
        <dbReference type="Proteomes" id="UP000467700"/>
    </source>
</evidence>
<name>A0A8S0X6K9_CYCAE</name>
<feature type="compositionally biased region" description="Low complexity" evidence="1">
    <location>
        <begin position="84"/>
        <end position="99"/>
    </location>
</feature>
<feature type="domain" description="Retrotransposon gag" evidence="2">
    <location>
        <begin position="423"/>
        <end position="512"/>
    </location>
</feature>
<feature type="compositionally biased region" description="Acidic residues" evidence="1">
    <location>
        <begin position="331"/>
        <end position="340"/>
    </location>
</feature>
<dbReference type="Proteomes" id="UP000467700">
    <property type="component" value="Unassembled WGS sequence"/>
</dbReference>
<feature type="region of interest" description="Disordered" evidence="1">
    <location>
        <begin position="317"/>
        <end position="363"/>
    </location>
</feature>
<evidence type="ECO:0000259" key="2">
    <source>
        <dbReference type="Pfam" id="PF03732"/>
    </source>
</evidence>
<feature type="compositionally biased region" description="Polar residues" evidence="1">
    <location>
        <begin position="12"/>
        <end position="24"/>
    </location>
</feature>